<dbReference type="RefSeq" id="WP_074954098.1">
    <property type="nucleotide sequence ID" value="NZ_BJXR01000017.1"/>
</dbReference>
<evidence type="ECO:0000256" key="1">
    <source>
        <dbReference type="SAM" id="SignalP"/>
    </source>
</evidence>
<proteinExistence type="predicted"/>
<evidence type="ECO:0000313" key="2">
    <source>
        <dbReference type="EMBL" id="GEN06766.1"/>
    </source>
</evidence>
<reference evidence="3 4" key="1">
    <citation type="submission" date="2016-10" db="EMBL/GenBank/DDBJ databases">
        <authorList>
            <person name="Varghese N."/>
            <person name="Submissions S."/>
        </authorList>
    </citation>
    <scope>NUCLEOTIDE SEQUENCE [LARGE SCALE GENOMIC DNA]</scope>
    <source>
        <strain evidence="3 4">DSM 16525</strain>
    </source>
</reference>
<keyword evidence="4" id="KW-1185">Reference proteome</keyword>
<feature type="signal peptide" evidence="1">
    <location>
        <begin position="1"/>
        <end position="27"/>
    </location>
</feature>
<reference evidence="2 5" key="2">
    <citation type="submission" date="2019-07" db="EMBL/GenBank/DDBJ databases">
        <title>Whole genome shotgun sequence of Myxococcus fulvus NBRC 100333.</title>
        <authorList>
            <person name="Hosoyama A."/>
            <person name="Uohara A."/>
            <person name="Ohji S."/>
            <person name="Ichikawa N."/>
        </authorList>
    </citation>
    <scope>NUCLEOTIDE SEQUENCE [LARGE SCALE GENOMIC DNA]</scope>
    <source>
        <strain evidence="2 5">NBRC 100333</strain>
    </source>
</reference>
<gene>
    <name evidence="2" type="ORF">MFU01_18030</name>
    <name evidence="3" type="ORF">SAMN05443572_104604</name>
</gene>
<evidence type="ECO:0000313" key="3">
    <source>
        <dbReference type="EMBL" id="SEU05233.1"/>
    </source>
</evidence>
<feature type="chain" id="PRO_5022879037" description="Lipoprotein" evidence="1">
    <location>
        <begin position="28"/>
        <end position="202"/>
    </location>
</feature>
<dbReference type="PROSITE" id="PS51257">
    <property type="entry name" value="PROKAR_LIPOPROTEIN"/>
    <property type="match status" value="1"/>
</dbReference>
<name>A0A511SXW9_MYXFU</name>
<comment type="caution">
    <text evidence="2">The sequence shown here is derived from an EMBL/GenBank/DDBJ whole genome shotgun (WGS) entry which is preliminary data.</text>
</comment>
<dbReference type="Proteomes" id="UP000183760">
    <property type="component" value="Unassembled WGS sequence"/>
</dbReference>
<dbReference type="Proteomes" id="UP000321514">
    <property type="component" value="Unassembled WGS sequence"/>
</dbReference>
<dbReference type="AlphaFoldDB" id="A0A511SXW9"/>
<sequence length="202" mass="21867">MKPQSLLHKSLLATSVALLLTGCGTTAEEPAVQAEALSTSESALLFGALPSCDEPEELDEVIEHACIHAEMGPFEPVTAAALGAPVLVDVSAPHTTFNISLPRSTNSWGWAGRVSFLPDESGEFAFLLSRHRGLRIYEAATGTEVARECRYEIPAEVCGALKTTILADLEADTEYYLEFRSVLRRNASFSLIVEEAGHHHEE</sequence>
<accession>A0A511SXW9</accession>
<evidence type="ECO:0000313" key="4">
    <source>
        <dbReference type="Proteomes" id="UP000183760"/>
    </source>
</evidence>
<evidence type="ECO:0008006" key="6">
    <source>
        <dbReference type="Google" id="ProtNLM"/>
    </source>
</evidence>
<dbReference type="EMBL" id="FOIB01000004">
    <property type="protein sequence ID" value="SEU05233.1"/>
    <property type="molecule type" value="Genomic_DNA"/>
</dbReference>
<organism evidence="2 5">
    <name type="scientific">Myxococcus fulvus</name>
    <dbReference type="NCBI Taxonomy" id="33"/>
    <lineage>
        <taxon>Bacteria</taxon>
        <taxon>Pseudomonadati</taxon>
        <taxon>Myxococcota</taxon>
        <taxon>Myxococcia</taxon>
        <taxon>Myxococcales</taxon>
        <taxon>Cystobacterineae</taxon>
        <taxon>Myxococcaceae</taxon>
        <taxon>Myxococcus</taxon>
    </lineage>
</organism>
<evidence type="ECO:0000313" key="5">
    <source>
        <dbReference type="Proteomes" id="UP000321514"/>
    </source>
</evidence>
<protein>
    <recommendedName>
        <fullName evidence="6">Lipoprotein</fullName>
    </recommendedName>
</protein>
<keyword evidence="1" id="KW-0732">Signal</keyword>
<dbReference type="EMBL" id="BJXR01000017">
    <property type="protein sequence ID" value="GEN06766.1"/>
    <property type="molecule type" value="Genomic_DNA"/>
</dbReference>